<reference evidence="1 2" key="1">
    <citation type="journal article" date="2016" name="Nat. Commun.">
        <title>Thousands of microbial genomes shed light on interconnected biogeochemical processes in an aquifer system.</title>
        <authorList>
            <person name="Anantharaman K."/>
            <person name="Brown C.T."/>
            <person name="Hug L.A."/>
            <person name="Sharon I."/>
            <person name="Castelle C.J."/>
            <person name="Probst A.J."/>
            <person name="Thomas B.C."/>
            <person name="Singh A."/>
            <person name="Wilkins M.J."/>
            <person name="Karaoz U."/>
            <person name="Brodie E.L."/>
            <person name="Williams K.H."/>
            <person name="Hubbard S.S."/>
            <person name="Banfield J.F."/>
        </authorList>
    </citation>
    <scope>NUCLEOTIDE SEQUENCE [LARGE SCALE GENOMIC DNA]</scope>
</reference>
<evidence type="ECO:0000313" key="2">
    <source>
        <dbReference type="Proteomes" id="UP000177958"/>
    </source>
</evidence>
<organism evidence="1 2">
    <name type="scientific">Candidatus Kaiserbacteria bacterium RIFCSPHIGHO2_01_FULL_55_17</name>
    <dbReference type="NCBI Taxonomy" id="1798484"/>
    <lineage>
        <taxon>Bacteria</taxon>
        <taxon>Candidatus Kaiseribacteriota</taxon>
    </lineage>
</organism>
<protein>
    <recommendedName>
        <fullName evidence="3">EfeO-type cupredoxin-like domain-containing protein</fullName>
    </recommendedName>
</protein>
<dbReference type="Gene3D" id="2.60.40.420">
    <property type="entry name" value="Cupredoxins - blue copper proteins"/>
    <property type="match status" value="1"/>
</dbReference>
<accession>A0A1F6D989</accession>
<dbReference type="Proteomes" id="UP000177958">
    <property type="component" value="Unassembled WGS sequence"/>
</dbReference>
<dbReference type="SUPFAM" id="SSF49503">
    <property type="entry name" value="Cupredoxins"/>
    <property type="match status" value="1"/>
</dbReference>
<dbReference type="InterPro" id="IPR008972">
    <property type="entry name" value="Cupredoxin"/>
</dbReference>
<name>A0A1F6D989_9BACT</name>
<dbReference type="AlphaFoldDB" id="A0A1F6D989"/>
<proteinExistence type="predicted"/>
<evidence type="ECO:0008006" key="3">
    <source>
        <dbReference type="Google" id="ProtNLM"/>
    </source>
</evidence>
<sequence length="165" mass="17673">MKNFVWALVIVIILGGGYYLLQGGTPVSDEGSVVENTMPVLGEEGEGVPEMIVEDSSSAAPALMTTTITYDGKSFTPGTVTIKKGGTVTWLNKGTGKMWVASAMHPTHMVYSGTSREEHCPDPQNASFDQCGANDDFSFTFDKAGSWGFHDHLNSSVFGKVEVVE</sequence>
<evidence type="ECO:0000313" key="1">
    <source>
        <dbReference type="EMBL" id="OGG58023.1"/>
    </source>
</evidence>
<gene>
    <name evidence="1" type="ORF">A2853_00825</name>
</gene>
<comment type="caution">
    <text evidence="1">The sequence shown here is derived from an EMBL/GenBank/DDBJ whole genome shotgun (WGS) entry which is preliminary data.</text>
</comment>
<dbReference type="EMBL" id="MFKX01000007">
    <property type="protein sequence ID" value="OGG58023.1"/>
    <property type="molecule type" value="Genomic_DNA"/>
</dbReference>